<sequence length="42" mass="4654">MEKVFHHRTDEASSFSYGSAFVNLGGSALYIPTFLLDVVPCF</sequence>
<dbReference type="AlphaFoldDB" id="A0AAN4Q611"/>
<keyword evidence="1" id="KW-0032">Aminotransferase</keyword>
<keyword evidence="1" id="KW-0456">Lyase</keyword>
<dbReference type="Proteomes" id="UP000248291">
    <property type="component" value="Unassembled WGS sequence"/>
</dbReference>
<reference evidence="1 2" key="1">
    <citation type="submission" date="2018-04" db="EMBL/GenBank/DDBJ databases">
        <title>Draft genome sequence of Pseudomonas syringae pv. actinidiae biovar 3 strains isolated from kiwifruit in Kagawa prefecture.</title>
        <authorList>
            <person name="Tabuchi M."/>
            <person name="Saito M."/>
            <person name="Fujiwara S."/>
            <person name="Sasa N."/>
            <person name="Akimitsu K."/>
            <person name="Gomi K."/>
            <person name="Konishi-Sugita S."/>
            <person name="Hamano K."/>
            <person name="Kataoka I."/>
        </authorList>
    </citation>
    <scope>NUCLEOTIDE SEQUENCE [LARGE SCALE GENOMIC DNA]</scope>
    <source>
        <strain evidence="1 2">MAFF212211</strain>
    </source>
</reference>
<proteinExistence type="predicted"/>
<keyword evidence="1" id="KW-0808">Transferase</keyword>
<dbReference type="GO" id="GO:0008483">
    <property type="term" value="F:transaminase activity"/>
    <property type="evidence" value="ECO:0007669"/>
    <property type="project" value="UniProtKB-KW"/>
</dbReference>
<dbReference type="GO" id="GO:0016829">
    <property type="term" value="F:lyase activity"/>
    <property type="evidence" value="ECO:0007669"/>
    <property type="project" value="UniProtKB-KW"/>
</dbReference>
<dbReference type="EMBL" id="BGKA01000129">
    <property type="protein sequence ID" value="GBH17952.1"/>
    <property type="molecule type" value="Genomic_DNA"/>
</dbReference>
<gene>
    <name evidence="1" type="ORF">KPSA3_03929</name>
</gene>
<accession>A0AAN4Q611</accession>
<organism evidence="1 2">
    <name type="scientific">Pseudomonas syringae pv. actinidiae</name>
    <dbReference type="NCBI Taxonomy" id="103796"/>
    <lineage>
        <taxon>Bacteria</taxon>
        <taxon>Pseudomonadati</taxon>
        <taxon>Pseudomonadota</taxon>
        <taxon>Gammaproteobacteria</taxon>
        <taxon>Pseudomonadales</taxon>
        <taxon>Pseudomonadaceae</taxon>
        <taxon>Pseudomonas</taxon>
        <taxon>Pseudomonas syringae</taxon>
    </lineage>
</organism>
<protein>
    <submittedName>
        <fullName evidence="1">Branched-chain amino acid aminotransferase/4-amino-4-deoxychorismate lyase</fullName>
    </submittedName>
</protein>
<evidence type="ECO:0000313" key="2">
    <source>
        <dbReference type="Proteomes" id="UP000248291"/>
    </source>
</evidence>
<comment type="caution">
    <text evidence="1">The sequence shown here is derived from an EMBL/GenBank/DDBJ whole genome shotgun (WGS) entry which is preliminary data.</text>
</comment>
<evidence type="ECO:0000313" key="1">
    <source>
        <dbReference type="EMBL" id="GBH17952.1"/>
    </source>
</evidence>
<name>A0AAN4Q611_PSESF</name>